<name>A0ABX4YE04_9LEPT</name>
<reference evidence="1" key="1">
    <citation type="submission" date="2018-01" db="EMBL/GenBank/DDBJ databases">
        <title>Genomic characterization of Leptospira inadai serogroup Lyme isolated from captured rat in Brazil and comparative analysis with human reference strain.</title>
        <authorList>
            <person name="Moreno L.Z."/>
            <person name="Loureiro A.P."/>
            <person name="Miraglia F."/>
            <person name="Kremer F.S."/>
            <person name="Eslabao M.R."/>
            <person name="Dellagostin O.A."/>
            <person name="Lilenbaum W."/>
            <person name="Moreno A.M."/>
        </authorList>
    </citation>
    <scope>NUCLEOTIDE SEQUENCE [LARGE SCALE GENOMIC DNA]</scope>
    <source>
        <strain evidence="1">M34/99</strain>
    </source>
</reference>
<accession>A0ABX4YE04</accession>
<gene>
    <name evidence="1" type="ORF">BES34_018875</name>
</gene>
<dbReference type="Proteomes" id="UP000094669">
    <property type="component" value="Unassembled WGS sequence"/>
</dbReference>
<evidence type="ECO:0000313" key="1">
    <source>
        <dbReference type="EMBL" id="PNV72625.1"/>
    </source>
</evidence>
<organism evidence="1 2">
    <name type="scientific">Leptospira inadai serovar Lyme</name>
    <dbReference type="NCBI Taxonomy" id="293084"/>
    <lineage>
        <taxon>Bacteria</taxon>
        <taxon>Pseudomonadati</taxon>
        <taxon>Spirochaetota</taxon>
        <taxon>Spirochaetia</taxon>
        <taxon>Leptospirales</taxon>
        <taxon>Leptospiraceae</taxon>
        <taxon>Leptospira</taxon>
    </lineage>
</organism>
<dbReference type="EMBL" id="MCRM02000029">
    <property type="protein sequence ID" value="PNV72625.1"/>
    <property type="molecule type" value="Genomic_DNA"/>
</dbReference>
<evidence type="ECO:0000313" key="2">
    <source>
        <dbReference type="Proteomes" id="UP000094669"/>
    </source>
</evidence>
<comment type="caution">
    <text evidence="1">The sequence shown here is derived from an EMBL/GenBank/DDBJ whole genome shotgun (WGS) entry which is preliminary data.</text>
</comment>
<proteinExistence type="predicted"/>
<sequence>MKSKLKKRIVLDEGGCPNPKQPGPQGAAKILRLSNCLFLWTICVESARLDLTFSSVMGGSNDQQRYESSTAISNEGEIFFLYSSA</sequence>
<protein>
    <submittedName>
        <fullName evidence="1">Uncharacterized protein</fullName>
    </submittedName>
</protein>
<keyword evidence="2" id="KW-1185">Reference proteome</keyword>